<evidence type="ECO:0000313" key="7">
    <source>
        <dbReference type="Proteomes" id="UP000279760"/>
    </source>
</evidence>
<feature type="domain" description="HPt" evidence="5">
    <location>
        <begin position="336"/>
        <end position="430"/>
    </location>
</feature>
<dbReference type="Gene3D" id="1.20.120.160">
    <property type="entry name" value="HPT domain"/>
    <property type="match status" value="1"/>
</dbReference>
<gene>
    <name evidence="6" type="ORF">ECB94_03695</name>
</gene>
<sequence length="436" mass="48964">MLNSYKRLFTVVAIIGMMWALAISVVVYLTSKEDQINHLMDEISISINKLQQTLFLPQPYRSKFSEQIELDIQLIHAQAIQLKSLTSSDLLSDVSHTVYLLERFVEQAELLASDETRLDEFIARVSEQTPTFSASAKALSNQLSYVVLDTLFNESIEPRQVYLRLEEIQRAAYQLPEEDRLELLALNSQASVLLSQSANTEFLIERVVNHPVMRELSQRTDQSKLIVNHQILMIVMLSIVAMALIILIAIRTMRVAQDSQLQPTTQSLATESSVEQEQHISERELALAVEIESQAVPNQPKNALNEETEVETEQQAPAQRKESSEAIDFSKMLNTLDGDRESMLLLLGVFVSEHAQDAERLQQHLTDDIEQATRIAHTLKGVSGSIFADELRSVATVAEKSLKESQTLSETVLSELDNNLQQAIVSAQAYIAQSTT</sequence>
<feature type="transmembrane region" description="Helical" evidence="4">
    <location>
        <begin position="231"/>
        <end position="250"/>
    </location>
</feature>
<accession>A0A3G4V6U8</accession>
<evidence type="ECO:0000256" key="3">
    <source>
        <dbReference type="SAM" id="MobiDB-lite"/>
    </source>
</evidence>
<protein>
    <submittedName>
        <fullName evidence="6">Hpt domain-containing protein</fullName>
    </submittedName>
</protein>
<keyword evidence="2" id="KW-0597">Phosphoprotein</keyword>
<keyword evidence="4" id="KW-0472">Membrane</keyword>
<dbReference type="PROSITE" id="PS50894">
    <property type="entry name" value="HPT"/>
    <property type="match status" value="1"/>
</dbReference>
<evidence type="ECO:0000256" key="4">
    <source>
        <dbReference type="SAM" id="Phobius"/>
    </source>
</evidence>
<keyword evidence="1" id="KW-0902">Two-component regulatory system</keyword>
<organism evidence="6 7">
    <name type="scientific">Vibrio mediterranei</name>
    <dbReference type="NCBI Taxonomy" id="689"/>
    <lineage>
        <taxon>Bacteria</taxon>
        <taxon>Pseudomonadati</taxon>
        <taxon>Pseudomonadota</taxon>
        <taxon>Gammaproteobacteria</taxon>
        <taxon>Vibrionales</taxon>
        <taxon>Vibrionaceae</taxon>
        <taxon>Vibrio</taxon>
    </lineage>
</organism>
<feature type="modified residue" description="Phosphohistidine" evidence="2">
    <location>
        <position position="377"/>
    </location>
</feature>
<dbReference type="Pfam" id="PF01627">
    <property type="entry name" value="Hpt"/>
    <property type="match status" value="1"/>
</dbReference>
<dbReference type="EMBL" id="CP033577">
    <property type="protein sequence ID" value="AYV20460.1"/>
    <property type="molecule type" value="Genomic_DNA"/>
</dbReference>
<evidence type="ECO:0000256" key="1">
    <source>
        <dbReference type="ARBA" id="ARBA00023012"/>
    </source>
</evidence>
<evidence type="ECO:0000259" key="5">
    <source>
        <dbReference type="PROSITE" id="PS50894"/>
    </source>
</evidence>
<dbReference type="InterPro" id="IPR008207">
    <property type="entry name" value="Sig_transdc_His_kin_Hpt_dom"/>
</dbReference>
<proteinExistence type="predicted"/>
<reference evidence="6 7" key="1">
    <citation type="submission" date="2018-11" db="EMBL/GenBank/DDBJ databases">
        <title>Complete Genome Sequence of Vbrio mediterranei 117-T6: a Potential Pathogen Bacteria Isolated from the Conchocelis of Pyropia.</title>
        <authorList>
            <person name="Liu Q."/>
        </authorList>
    </citation>
    <scope>NUCLEOTIDE SEQUENCE [LARGE SCALE GENOMIC DNA]</scope>
    <source>
        <strain evidence="6 7">117-T6</strain>
    </source>
</reference>
<name>A0A3G4V6U8_9VIBR</name>
<keyword evidence="4" id="KW-1133">Transmembrane helix</keyword>
<evidence type="ECO:0000313" key="6">
    <source>
        <dbReference type="EMBL" id="AYV20460.1"/>
    </source>
</evidence>
<dbReference type="Proteomes" id="UP000279760">
    <property type="component" value="Chromosome 1"/>
</dbReference>
<keyword evidence="4" id="KW-0812">Transmembrane</keyword>
<dbReference type="AlphaFoldDB" id="A0A3G4V6U8"/>
<dbReference type="GO" id="GO:0000160">
    <property type="term" value="P:phosphorelay signal transduction system"/>
    <property type="evidence" value="ECO:0007669"/>
    <property type="project" value="UniProtKB-KW"/>
</dbReference>
<dbReference type="SUPFAM" id="SSF47226">
    <property type="entry name" value="Histidine-containing phosphotransfer domain, HPT domain"/>
    <property type="match status" value="1"/>
</dbReference>
<dbReference type="GO" id="GO:0004672">
    <property type="term" value="F:protein kinase activity"/>
    <property type="evidence" value="ECO:0007669"/>
    <property type="project" value="UniProtKB-ARBA"/>
</dbReference>
<feature type="region of interest" description="Disordered" evidence="3">
    <location>
        <begin position="296"/>
        <end position="324"/>
    </location>
</feature>
<evidence type="ECO:0000256" key="2">
    <source>
        <dbReference type="PROSITE-ProRule" id="PRU00110"/>
    </source>
</evidence>
<feature type="transmembrane region" description="Helical" evidence="4">
    <location>
        <begin position="7"/>
        <end position="29"/>
    </location>
</feature>
<dbReference type="InterPro" id="IPR036641">
    <property type="entry name" value="HPT_dom_sf"/>
</dbReference>